<accession>A0A2P6R4F5</accession>
<dbReference type="GO" id="GO:0003723">
    <property type="term" value="F:RNA binding"/>
    <property type="evidence" value="ECO:0007669"/>
    <property type="project" value="InterPro"/>
</dbReference>
<dbReference type="GO" id="GO:0006400">
    <property type="term" value="P:tRNA modification"/>
    <property type="evidence" value="ECO:0007669"/>
    <property type="project" value="InterPro"/>
</dbReference>
<dbReference type="InterPro" id="IPR040183">
    <property type="entry name" value="THUMPD1-like"/>
</dbReference>
<organism evidence="2 3">
    <name type="scientific">Rosa chinensis</name>
    <name type="common">China rose</name>
    <dbReference type="NCBI Taxonomy" id="74649"/>
    <lineage>
        <taxon>Eukaryota</taxon>
        <taxon>Viridiplantae</taxon>
        <taxon>Streptophyta</taxon>
        <taxon>Embryophyta</taxon>
        <taxon>Tracheophyta</taxon>
        <taxon>Spermatophyta</taxon>
        <taxon>Magnoliopsida</taxon>
        <taxon>eudicotyledons</taxon>
        <taxon>Gunneridae</taxon>
        <taxon>Pentapetalae</taxon>
        <taxon>rosids</taxon>
        <taxon>fabids</taxon>
        <taxon>Rosales</taxon>
        <taxon>Rosaceae</taxon>
        <taxon>Rosoideae</taxon>
        <taxon>Rosoideae incertae sedis</taxon>
        <taxon>Rosa</taxon>
    </lineage>
</organism>
<evidence type="ECO:0000313" key="2">
    <source>
        <dbReference type="EMBL" id="PRQ41321.1"/>
    </source>
</evidence>
<dbReference type="OMA" id="QPIKFAV"/>
<keyword evidence="3" id="KW-1185">Reference proteome</keyword>
<gene>
    <name evidence="2" type="ORF">RchiOBHm_Chr4g0445621</name>
</gene>
<dbReference type="SUPFAM" id="SSF143437">
    <property type="entry name" value="THUMP domain-like"/>
    <property type="match status" value="1"/>
</dbReference>
<evidence type="ECO:0008006" key="4">
    <source>
        <dbReference type="Google" id="ProtNLM"/>
    </source>
</evidence>
<reference evidence="2 3" key="1">
    <citation type="journal article" date="2018" name="Nat. Genet.">
        <title>The Rosa genome provides new insights in the design of modern roses.</title>
        <authorList>
            <person name="Bendahmane M."/>
        </authorList>
    </citation>
    <scope>NUCLEOTIDE SEQUENCE [LARGE SCALE GENOMIC DNA]</scope>
    <source>
        <strain evidence="3">cv. Old Blush</strain>
    </source>
</reference>
<dbReference type="EMBL" id="PDCK01000042">
    <property type="protein sequence ID" value="PRQ41321.1"/>
    <property type="molecule type" value="Genomic_DNA"/>
</dbReference>
<dbReference type="Proteomes" id="UP000238479">
    <property type="component" value="Chromosome 4"/>
</dbReference>
<name>A0A2P6R4F5_ROSCH</name>
<dbReference type="PANTHER" id="PTHR13452">
    <property type="entry name" value="THUMP DOMAIN CONTAINING PROTEIN 1-RELATED"/>
    <property type="match status" value="1"/>
</dbReference>
<dbReference type="AlphaFoldDB" id="A0A2P6R4F5"/>
<proteinExistence type="predicted"/>
<evidence type="ECO:0000313" key="3">
    <source>
        <dbReference type="Proteomes" id="UP000238479"/>
    </source>
</evidence>
<dbReference type="PANTHER" id="PTHR13452:SF13">
    <property type="entry name" value="OS02G0672400 PROTEIN"/>
    <property type="match status" value="1"/>
</dbReference>
<evidence type="ECO:0000256" key="1">
    <source>
        <dbReference type="SAM" id="MobiDB-lite"/>
    </source>
</evidence>
<sequence length="387" mass="42101">MFDQKKIYMICQRTEPKTKGPGPWAPICTNKAQKAVIKVGVLLSSNTVALPFSEVEKSRKMAVADGGREIETELSKKKEMTPWEQHSAVISIPRFDYNAPSSLLHHSHSGFLITCPIKREKSATKEAISLFAKYIQCCNSSGSEENSASKRRKLSEENVDGQDRANDNDVAGGDVEEGACSHVMVDTDGETGPLLKLVKLTKSGLLLFIFGKNVSPDVVGIVSKIVKSVESGSSGSLLWCNRIFPIQATCSLNEKELREVVSNLVLQFMKDNQKLVRPIKFAIGYNRRGLETELNIPTEAPNALELLDRNKCFALVASAVKDVVSDSVVDLKAPELSVLIELLPLSGIPKGSLVVAVSVLPQNVVSAKPKLSIKALISDTRTKGEKA</sequence>
<feature type="region of interest" description="Disordered" evidence="1">
    <location>
        <begin position="140"/>
        <end position="172"/>
    </location>
</feature>
<comment type="caution">
    <text evidence="2">The sequence shown here is derived from an EMBL/GenBank/DDBJ whole genome shotgun (WGS) entry which is preliminary data.</text>
</comment>
<dbReference type="Gramene" id="PRQ41321">
    <property type="protein sequence ID" value="PRQ41321"/>
    <property type="gene ID" value="RchiOBHm_Chr4g0445621"/>
</dbReference>
<protein>
    <recommendedName>
        <fullName evidence="4">THUMP domain-containing protein</fullName>
    </recommendedName>
</protein>